<gene>
    <name evidence="1" type="ORF">NK6_8979</name>
</gene>
<dbReference type="EMBL" id="AP014685">
    <property type="protein sequence ID" value="BAR62123.1"/>
    <property type="molecule type" value="Genomic_DNA"/>
</dbReference>
<organism evidence="1 2">
    <name type="scientific">Bradyrhizobium diazoefficiens</name>
    <dbReference type="NCBI Taxonomy" id="1355477"/>
    <lineage>
        <taxon>Bacteria</taxon>
        <taxon>Pseudomonadati</taxon>
        <taxon>Pseudomonadota</taxon>
        <taxon>Alphaproteobacteria</taxon>
        <taxon>Hyphomicrobiales</taxon>
        <taxon>Nitrobacteraceae</taxon>
        <taxon>Bradyrhizobium</taxon>
    </lineage>
</organism>
<proteinExistence type="predicted"/>
<protein>
    <submittedName>
        <fullName evidence="1">Uncharacterized protein</fullName>
    </submittedName>
</protein>
<sequence length="31" mass="3650">MAKQEFCELRAIRDWTLHADRVEVKSADFPS</sequence>
<dbReference type="AlphaFoldDB" id="A0A0E4BWW3"/>
<reference evidence="1 2" key="1">
    <citation type="submission" date="2014-11" db="EMBL/GenBank/DDBJ databases">
        <title>Symbiosis island explosion on the genome of extra-slow-growing strains of soybean bradyrhizobia with massive insertion sequences.</title>
        <authorList>
            <person name="Iida T."/>
            <person name="Minamisawa K."/>
        </authorList>
    </citation>
    <scope>NUCLEOTIDE SEQUENCE [LARGE SCALE GENOMIC DNA]</scope>
    <source>
        <strain evidence="1 2">NK6</strain>
    </source>
</reference>
<accession>A0A0E4BWW3</accession>
<evidence type="ECO:0000313" key="2">
    <source>
        <dbReference type="Proteomes" id="UP000063308"/>
    </source>
</evidence>
<dbReference type="Proteomes" id="UP000063308">
    <property type="component" value="Chromosome"/>
</dbReference>
<name>A0A0E4BWW3_9BRAD</name>
<evidence type="ECO:0000313" key="1">
    <source>
        <dbReference type="EMBL" id="BAR62123.1"/>
    </source>
</evidence>